<dbReference type="RefSeq" id="WP_123662612.1">
    <property type="nucleotide sequence ID" value="NZ_RJKE01000001.1"/>
</dbReference>
<keyword evidence="2" id="KW-1185">Reference proteome</keyword>
<dbReference type="SUPFAM" id="SSF48576">
    <property type="entry name" value="Terpenoid synthases"/>
    <property type="match status" value="1"/>
</dbReference>
<evidence type="ECO:0000313" key="1">
    <source>
        <dbReference type="EMBL" id="ROO83436.1"/>
    </source>
</evidence>
<dbReference type="Pfam" id="PF19086">
    <property type="entry name" value="Terpene_syn_C_2"/>
    <property type="match status" value="1"/>
</dbReference>
<accession>A0A3N1CQ42</accession>
<name>A0A3N1CQ42_9ACTN</name>
<dbReference type="EMBL" id="RJKE01000001">
    <property type="protein sequence ID" value="ROO83436.1"/>
    <property type="molecule type" value="Genomic_DNA"/>
</dbReference>
<evidence type="ECO:0000313" key="2">
    <source>
        <dbReference type="Proteomes" id="UP000272400"/>
    </source>
</evidence>
<sequence length="280" mass="30960">MNDLLDARACGIAAAVSGQAQRRMRGWAAKYPGLYDKPEFDPALYGTLAQAAAFAGPWYGADQLDAANKTCLWAFGLDWLVDYQAKSEDEVTALIARVKAVAAAEAEPDDELTAFLAELREDLPQDPALRALWRDELGVMLDGMALEWRWKSEGPRPDLDGYLANADNLGFSFVFFAHWIANGAAGDLPALRDASRVVQRVIRLLNDLGTYERDLKWGDLNALLLPGTGKDAVEARIEELMADARRLLAPLPPEHGGYMRRQMEFCSGFYGITDYWGAEL</sequence>
<dbReference type="OrthoDB" id="3398195at2"/>
<evidence type="ECO:0008006" key="3">
    <source>
        <dbReference type="Google" id="ProtNLM"/>
    </source>
</evidence>
<dbReference type="AlphaFoldDB" id="A0A3N1CQ42"/>
<proteinExistence type="predicted"/>
<protein>
    <recommendedName>
        <fullName evidence="3">Terpene synthase family protein</fullName>
    </recommendedName>
</protein>
<dbReference type="Gene3D" id="1.10.600.10">
    <property type="entry name" value="Farnesyl Diphosphate Synthase"/>
    <property type="match status" value="1"/>
</dbReference>
<reference evidence="1 2" key="1">
    <citation type="submission" date="2018-11" db="EMBL/GenBank/DDBJ databases">
        <title>Sequencing the genomes of 1000 actinobacteria strains.</title>
        <authorList>
            <person name="Klenk H.-P."/>
        </authorList>
    </citation>
    <scope>NUCLEOTIDE SEQUENCE [LARGE SCALE GENOMIC DNA]</scope>
    <source>
        <strain evidence="1 2">DSM 44254</strain>
    </source>
</reference>
<gene>
    <name evidence="1" type="ORF">EDD29_0939</name>
</gene>
<dbReference type="InterPro" id="IPR008949">
    <property type="entry name" value="Isoprenoid_synthase_dom_sf"/>
</dbReference>
<dbReference type="Proteomes" id="UP000272400">
    <property type="component" value="Unassembled WGS sequence"/>
</dbReference>
<organism evidence="1 2">
    <name type="scientific">Actinocorallia herbida</name>
    <dbReference type="NCBI Taxonomy" id="58109"/>
    <lineage>
        <taxon>Bacteria</taxon>
        <taxon>Bacillati</taxon>
        <taxon>Actinomycetota</taxon>
        <taxon>Actinomycetes</taxon>
        <taxon>Streptosporangiales</taxon>
        <taxon>Thermomonosporaceae</taxon>
        <taxon>Actinocorallia</taxon>
    </lineage>
</organism>
<comment type="caution">
    <text evidence="1">The sequence shown here is derived from an EMBL/GenBank/DDBJ whole genome shotgun (WGS) entry which is preliminary data.</text>
</comment>